<dbReference type="Proteomes" id="UP000178750">
    <property type="component" value="Unassembled WGS sequence"/>
</dbReference>
<evidence type="ECO:0000313" key="1">
    <source>
        <dbReference type="EMBL" id="OGM20789.1"/>
    </source>
</evidence>
<accession>A0A1F7Y1I1</accession>
<proteinExistence type="predicted"/>
<sequence length="197" mass="22220">MVDRLINEQSANKIYALAEEFDIPVRGLTVDREGLIIPSQPMILFADSFLLAPPCELVDNPDVLREKWDELLKNVQNLIDPHTGFNPYEAHIRMSAIDTFTAGVILAHYLPDARIVLPLSVGFKPHSTPTKILEANGIKFKFNAWRPDTIEAETFLYPSGGKISRSSFTVLLKPPDGKLRENKIEFNLISRGKEDVY</sequence>
<name>A0A1F7Y1I1_9BACT</name>
<organism evidence="1 2">
    <name type="scientific">Candidatus Woesebacteria bacterium RIFCSPHIGHO2_01_FULL_38_9b</name>
    <dbReference type="NCBI Taxonomy" id="1802493"/>
    <lineage>
        <taxon>Bacteria</taxon>
        <taxon>Candidatus Woeseibacteriota</taxon>
    </lineage>
</organism>
<reference evidence="1 2" key="1">
    <citation type="journal article" date="2016" name="Nat. Commun.">
        <title>Thousands of microbial genomes shed light on interconnected biogeochemical processes in an aquifer system.</title>
        <authorList>
            <person name="Anantharaman K."/>
            <person name="Brown C.T."/>
            <person name="Hug L.A."/>
            <person name="Sharon I."/>
            <person name="Castelle C.J."/>
            <person name="Probst A.J."/>
            <person name="Thomas B.C."/>
            <person name="Singh A."/>
            <person name="Wilkins M.J."/>
            <person name="Karaoz U."/>
            <person name="Brodie E.L."/>
            <person name="Williams K.H."/>
            <person name="Hubbard S.S."/>
            <person name="Banfield J.F."/>
        </authorList>
    </citation>
    <scope>NUCLEOTIDE SEQUENCE [LARGE SCALE GENOMIC DNA]</scope>
</reference>
<dbReference type="EMBL" id="MGGF01000055">
    <property type="protein sequence ID" value="OGM20789.1"/>
    <property type="molecule type" value="Genomic_DNA"/>
</dbReference>
<evidence type="ECO:0000313" key="2">
    <source>
        <dbReference type="Proteomes" id="UP000178750"/>
    </source>
</evidence>
<gene>
    <name evidence="1" type="ORF">A2863_02675</name>
</gene>
<protein>
    <submittedName>
        <fullName evidence="1">Uncharacterized protein</fullName>
    </submittedName>
</protein>
<dbReference type="AlphaFoldDB" id="A0A1F7Y1I1"/>
<comment type="caution">
    <text evidence="1">The sequence shown here is derived from an EMBL/GenBank/DDBJ whole genome shotgun (WGS) entry which is preliminary data.</text>
</comment>